<evidence type="ECO:0000313" key="8">
    <source>
        <dbReference type="Proteomes" id="UP000484875"/>
    </source>
</evidence>
<dbReference type="GO" id="GO:0000976">
    <property type="term" value="F:transcription cis-regulatory region binding"/>
    <property type="evidence" value="ECO:0007669"/>
    <property type="project" value="TreeGrafter"/>
</dbReference>
<gene>
    <name evidence="7" type="ORF">GTP81_07275</name>
</gene>
<dbReference type="GO" id="GO:0005829">
    <property type="term" value="C:cytosol"/>
    <property type="evidence" value="ECO:0007669"/>
    <property type="project" value="TreeGrafter"/>
</dbReference>
<evidence type="ECO:0000256" key="1">
    <source>
        <dbReference type="ARBA" id="ARBA00004453"/>
    </source>
</evidence>
<comment type="similarity">
    <text evidence="2">Belongs to the histone-like protein H-NS family.</text>
</comment>
<evidence type="ECO:0000256" key="3">
    <source>
        <dbReference type="ARBA" id="ARBA00022490"/>
    </source>
</evidence>
<dbReference type="Pfam" id="PF00816">
    <property type="entry name" value="Histone_HNS"/>
    <property type="match status" value="1"/>
</dbReference>
<protein>
    <submittedName>
        <fullName evidence="7">H-NS histone family protein</fullName>
    </submittedName>
</protein>
<dbReference type="GO" id="GO:0003680">
    <property type="term" value="F:minor groove of adenine-thymine-rich DNA binding"/>
    <property type="evidence" value="ECO:0007669"/>
    <property type="project" value="TreeGrafter"/>
</dbReference>
<evidence type="ECO:0000256" key="5">
    <source>
        <dbReference type="SAM" id="MobiDB-lite"/>
    </source>
</evidence>
<accession>A0A845HCK5</accession>
<dbReference type="SMART" id="SM00528">
    <property type="entry name" value="HNS"/>
    <property type="match status" value="1"/>
</dbReference>
<organism evidence="7 8">
    <name type="scientific">Duganella vulcania</name>
    <dbReference type="NCBI Taxonomy" id="2692166"/>
    <lineage>
        <taxon>Bacteria</taxon>
        <taxon>Pseudomonadati</taxon>
        <taxon>Pseudomonadota</taxon>
        <taxon>Betaproteobacteria</taxon>
        <taxon>Burkholderiales</taxon>
        <taxon>Oxalobacteraceae</taxon>
        <taxon>Telluria group</taxon>
        <taxon>Duganella</taxon>
    </lineage>
</organism>
<dbReference type="PANTHER" id="PTHR38097">
    <property type="match status" value="1"/>
</dbReference>
<dbReference type="AlphaFoldDB" id="A0A845HCK5"/>
<dbReference type="RefSeq" id="WP_161089258.1">
    <property type="nucleotide sequence ID" value="NZ_WWCV01000009.1"/>
</dbReference>
<sequence length="105" mass="11467">MDLSNMSSADLRDLQEQVKRELKQRESQDLAKAREQILAIAQSVGVPLKDLVGGAGGGTRAKTGSVAPRYRNPADPTQLWTGRGRQPKWVKEWVDAGKDIAGLKV</sequence>
<dbReference type="InterPro" id="IPR027444">
    <property type="entry name" value="H-NS_C_dom"/>
</dbReference>
<reference evidence="7 8" key="1">
    <citation type="submission" date="2019-12" db="EMBL/GenBank/DDBJ databases">
        <title>Novel species isolated from a subtropical stream in China.</title>
        <authorList>
            <person name="Lu H."/>
        </authorList>
    </citation>
    <scope>NUCLEOTIDE SEQUENCE [LARGE SCALE GENOMIC DNA]</scope>
    <source>
        <strain evidence="7 8">FT107W</strain>
    </source>
</reference>
<evidence type="ECO:0000313" key="7">
    <source>
        <dbReference type="EMBL" id="MYN16550.1"/>
    </source>
</evidence>
<keyword evidence="3" id="KW-0963">Cytoplasm</keyword>
<dbReference type="EMBL" id="WWCV01000009">
    <property type="protein sequence ID" value="MYN16550.1"/>
    <property type="molecule type" value="Genomic_DNA"/>
</dbReference>
<dbReference type="GO" id="GO:0001217">
    <property type="term" value="F:DNA-binding transcription repressor activity"/>
    <property type="evidence" value="ECO:0007669"/>
    <property type="project" value="TreeGrafter"/>
</dbReference>
<comment type="caution">
    <text evidence="7">The sequence shown here is derived from an EMBL/GenBank/DDBJ whole genome shotgun (WGS) entry which is preliminary data.</text>
</comment>
<dbReference type="SUPFAM" id="SSF81273">
    <property type="entry name" value="H-NS histone-like proteins"/>
    <property type="match status" value="1"/>
</dbReference>
<feature type="domain" description="DNA-binding protein H-NS-like C-terminal" evidence="6">
    <location>
        <begin position="60"/>
        <end position="105"/>
    </location>
</feature>
<dbReference type="Gene3D" id="4.10.430.10">
    <property type="entry name" value="Histone-like protein H-NS, C-terminal domain"/>
    <property type="match status" value="1"/>
</dbReference>
<proteinExistence type="inferred from homology"/>
<evidence type="ECO:0000256" key="2">
    <source>
        <dbReference type="ARBA" id="ARBA00010610"/>
    </source>
</evidence>
<evidence type="ECO:0000259" key="6">
    <source>
        <dbReference type="SMART" id="SM00528"/>
    </source>
</evidence>
<comment type="subcellular location">
    <subcellularLocation>
        <location evidence="1">Cytoplasm</location>
        <location evidence="1">Nucleoid</location>
    </subcellularLocation>
</comment>
<dbReference type="Proteomes" id="UP000484875">
    <property type="component" value="Unassembled WGS sequence"/>
</dbReference>
<feature type="region of interest" description="Disordered" evidence="5">
    <location>
        <begin position="54"/>
        <end position="84"/>
    </location>
</feature>
<keyword evidence="4" id="KW-0238">DNA-binding</keyword>
<dbReference type="GO" id="GO:0009295">
    <property type="term" value="C:nucleoid"/>
    <property type="evidence" value="ECO:0007669"/>
    <property type="project" value="UniProtKB-SubCell"/>
</dbReference>
<dbReference type="InterPro" id="IPR037150">
    <property type="entry name" value="H-NS_C_dom_sf"/>
</dbReference>
<evidence type="ECO:0000256" key="4">
    <source>
        <dbReference type="ARBA" id="ARBA00023125"/>
    </source>
</evidence>
<name>A0A845HCK5_9BURK</name>
<dbReference type="GO" id="GO:0032993">
    <property type="term" value="C:protein-DNA complex"/>
    <property type="evidence" value="ECO:0007669"/>
    <property type="project" value="TreeGrafter"/>
</dbReference>
<keyword evidence="8" id="KW-1185">Reference proteome</keyword>
<dbReference type="GO" id="GO:0003681">
    <property type="term" value="F:bent DNA binding"/>
    <property type="evidence" value="ECO:0007669"/>
    <property type="project" value="TreeGrafter"/>
</dbReference>
<dbReference type="PANTHER" id="PTHR38097:SF2">
    <property type="entry name" value="DNA-BINDING PROTEIN STPA"/>
    <property type="match status" value="1"/>
</dbReference>